<dbReference type="EMBL" id="JADFTS010000002">
    <property type="protein sequence ID" value="KAF9622935.1"/>
    <property type="molecule type" value="Genomic_DNA"/>
</dbReference>
<organism evidence="18 19">
    <name type="scientific">Coptis chinensis</name>
    <dbReference type="NCBI Taxonomy" id="261450"/>
    <lineage>
        <taxon>Eukaryota</taxon>
        <taxon>Viridiplantae</taxon>
        <taxon>Streptophyta</taxon>
        <taxon>Embryophyta</taxon>
        <taxon>Tracheophyta</taxon>
        <taxon>Spermatophyta</taxon>
        <taxon>Magnoliopsida</taxon>
        <taxon>Ranunculales</taxon>
        <taxon>Ranunculaceae</taxon>
        <taxon>Coptidoideae</taxon>
        <taxon>Coptis</taxon>
    </lineage>
</organism>
<protein>
    <recommendedName>
        <fullName evidence="2">non-specific serine/threonine protein kinase</fullName>
        <ecNumber evidence="2">2.7.11.1</ecNumber>
    </recommendedName>
</protein>
<evidence type="ECO:0000256" key="13">
    <source>
        <dbReference type="PROSITE-ProRule" id="PRU10141"/>
    </source>
</evidence>
<dbReference type="GO" id="GO:0005524">
    <property type="term" value="F:ATP binding"/>
    <property type="evidence" value="ECO:0007669"/>
    <property type="project" value="UniProtKB-UniRule"/>
</dbReference>
<keyword evidence="3 14" id="KW-0723">Serine/threonine-protein kinase</keyword>
<feature type="region of interest" description="Disordered" evidence="15">
    <location>
        <begin position="478"/>
        <end position="499"/>
    </location>
</feature>
<evidence type="ECO:0000256" key="8">
    <source>
        <dbReference type="ARBA" id="ARBA00022840"/>
    </source>
</evidence>
<dbReference type="Pfam" id="PF00069">
    <property type="entry name" value="Pkinase"/>
    <property type="match status" value="1"/>
</dbReference>
<evidence type="ECO:0000256" key="16">
    <source>
        <dbReference type="SAM" id="Phobius"/>
    </source>
</evidence>
<evidence type="ECO:0000259" key="17">
    <source>
        <dbReference type="PROSITE" id="PS50011"/>
    </source>
</evidence>
<evidence type="ECO:0000313" key="18">
    <source>
        <dbReference type="EMBL" id="KAF9622935.1"/>
    </source>
</evidence>
<dbReference type="PANTHER" id="PTHR47982">
    <property type="entry name" value="PROLINE-RICH RECEPTOR-LIKE PROTEIN KINASE PERK4"/>
    <property type="match status" value="1"/>
</dbReference>
<dbReference type="AlphaFoldDB" id="A0A835ISB0"/>
<evidence type="ECO:0000256" key="10">
    <source>
        <dbReference type="ARBA" id="ARBA00023136"/>
    </source>
</evidence>
<dbReference type="PANTHER" id="PTHR47982:SF70">
    <property type="entry name" value="PROTEIN KINASE SUPERFAMILY PROTEIN"/>
    <property type="match status" value="1"/>
</dbReference>
<keyword evidence="10 16" id="KW-0472">Membrane</keyword>
<dbReference type="InterPro" id="IPR008271">
    <property type="entry name" value="Ser/Thr_kinase_AS"/>
</dbReference>
<evidence type="ECO:0000256" key="11">
    <source>
        <dbReference type="ARBA" id="ARBA00047899"/>
    </source>
</evidence>
<dbReference type="FunFam" id="3.30.200.20:FF:000466">
    <property type="entry name" value="Putative LRR receptor-like serine/threonine-protein kinase"/>
    <property type="match status" value="1"/>
</dbReference>
<name>A0A835ISB0_9MAGN</name>
<dbReference type="GO" id="GO:0004674">
    <property type="term" value="F:protein serine/threonine kinase activity"/>
    <property type="evidence" value="ECO:0007669"/>
    <property type="project" value="UniProtKB-KW"/>
</dbReference>
<evidence type="ECO:0000256" key="3">
    <source>
        <dbReference type="ARBA" id="ARBA00022527"/>
    </source>
</evidence>
<evidence type="ECO:0000256" key="2">
    <source>
        <dbReference type="ARBA" id="ARBA00012513"/>
    </source>
</evidence>
<keyword evidence="4" id="KW-0808">Transferase</keyword>
<evidence type="ECO:0000256" key="14">
    <source>
        <dbReference type="RuleBase" id="RU000304"/>
    </source>
</evidence>
<dbReference type="SMART" id="SM00220">
    <property type="entry name" value="S_TKc"/>
    <property type="match status" value="1"/>
</dbReference>
<dbReference type="InterPro" id="IPR017441">
    <property type="entry name" value="Protein_kinase_ATP_BS"/>
</dbReference>
<feature type="domain" description="Protein kinase" evidence="17">
    <location>
        <begin position="88"/>
        <end position="406"/>
    </location>
</feature>
<gene>
    <name evidence="18" type="ORF">IFM89_035366</name>
</gene>
<feature type="binding site" evidence="13">
    <location>
        <position position="117"/>
    </location>
    <ligand>
        <name>ATP</name>
        <dbReference type="ChEBI" id="CHEBI:30616"/>
    </ligand>
</feature>
<dbReference type="Gene3D" id="1.10.510.10">
    <property type="entry name" value="Transferase(Phosphotransferase) domain 1"/>
    <property type="match status" value="1"/>
</dbReference>
<dbReference type="InterPro" id="IPR047117">
    <property type="entry name" value="PERK1-13-like"/>
</dbReference>
<evidence type="ECO:0000256" key="6">
    <source>
        <dbReference type="ARBA" id="ARBA00022741"/>
    </source>
</evidence>
<dbReference type="Gene3D" id="3.30.200.20">
    <property type="entry name" value="Phosphorylase Kinase, domain 1"/>
    <property type="match status" value="1"/>
</dbReference>
<feature type="transmembrane region" description="Helical" evidence="16">
    <location>
        <begin position="27"/>
        <end position="48"/>
    </location>
</feature>
<proteinExistence type="inferred from homology"/>
<evidence type="ECO:0000313" key="19">
    <source>
        <dbReference type="Proteomes" id="UP000631114"/>
    </source>
</evidence>
<feature type="region of interest" description="Disordered" evidence="15">
    <location>
        <begin position="410"/>
        <end position="431"/>
    </location>
</feature>
<evidence type="ECO:0000256" key="4">
    <source>
        <dbReference type="ARBA" id="ARBA00022679"/>
    </source>
</evidence>
<sequence>MTSSTIPPMPSAPPIHAAKSSLLQNNIFGGVLIGIATVLVGAMLYFCIKKRYCLALKQRWMRKGDLKAEVLDLRRFQLEELVKATKNFSQDCLIGSGAFGNVYKGTFDEEGPLAIKKAHADSFQSVQEFRNEVEQISRVKHRNLVGLVGYCEEAGKCNKMTTTQYRITSINTLFNLMHQSLNPNSYVKFMYVKTGPKGARVLIYEYVPHGSLLEYIVGRNGRTLTWRQRVNIAIGAAKGIAFLHEGVKPSIIHRDIKPSNILVGDGFEAKVSDFGLVKMGPVGDHSHVSSQIKGTPGYLDPAYCSSFHLSPFSDVYSFGVILLQLVAARPAVDTTRTNSRYHIIEWARPSLELGSVEDIIDVNLLTEPCNMEMMLKMGQLGLRCVVKVPKERPTMTQVWKELEETLYSTDNHINKQPSRSSRRSWGSSRRSVDRDTSQSFVSIDGVGLQRFHVEMDSMSFQSTSLRCFENNSISIDMDKNNPNLKGIREETSTDESASN</sequence>
<reference evidence="18 19" key="1">
    <citation type="submission" date="2020-10" db="EMBL/GenBank/DDBJ databases">
        <title>The Coptis chinensis genome and diversification of protoberbering-type alkaloids.</title>
        <authorList>
            <person name="Wang B."/>
            <person name="Shu S."/>
            <person name="Song C."/>
            <person name="Liu Y."/>
        </authorList>
    </citation>
    <scope>NUCLEOTIDE SEQUENCE [LARGE SCALE GENOMIC DNA]</scope>
    <source>
        <strain evidence="18">HL-2020</strain>
        <tissue evidence="18">Leaf</tissue>
    </source>
</reference>
<dbReference type="Proteomes" id="UP000631114">
    <property type="component" value="Unassembled WGS sequence"/>
</dbReference>
<dbReference type="PROSITE" id="PS00107">
    <property type="entry name" value="PROTEIN_KINASE_ATP"/>
    <property type="match status" value="1"/>
</dbReference>
<comment type="catalytic activity">
    <reaction evidence="12">
        <text>L-seryl-[protein] + ATP = O-phospho-L-seryl-[protein] + ADP + H(+)</text>
        <dbReference type="Rhea" id="RHEA:17989"/>
        <dbReference type="Rhea" id="RHEA-COMP:9863"/>
        <dbReference type="Rhea" id="RHEA-COMP:11604"/>
        <dbReference type="ChEBI" id="CHEBI:15378"/>
        <dbReference type="ChEBI" id="CHEBI:29999"/>
        <dbReference type="ChEBI" id="CHEBI:30616"/>
        <dbReference type="ChEBI" id="CHEBI:83421"/>
        <dbReference type="ChEBI" id="CHEBI:456216"/>
        <dbReference type="EC" id="2.7.11.1"/>
    </reaction>
</comment>
<dbReference type="CDD" id="cd14066">
    <property type="entry name" value="STKc_IRAK"/>
    <property type="match status" value="1"/>
</dbReference>
<keyword evidence="8 13" id="KW-0067">ATP-binding</keyword>
<evidence type="ECO:0000256" key="9">
    <source>
        <dbReference type="ARBA" id="ARBA00022989"/>
    </source>
</evidence>
<evidence type="ECO:0000256" key="12">
    <source>
        <dbReference type="ARBA" id="ARBA00048679"/>
    </source>
</evidence>
<evidence type="ECO:0000256" key="15">
    <source>
        <dbReference type="SAM" id="MobiDB-lite"/>
    </source>
</evidence>
<comment type="caution">
    <text evidence="18">The sequence shown here is derived from an EMBL/GenBank/DDBJ whole genome shotgun (WGS) entry which is preliminary data.</text>
</comment>
<dbReference type="GO" id="GO:0005886">
    <property type="term" value="C:plasma membrane"/>
    <property type="evidence" value="ECO:0007669"/>
    <property type="project" value="UniProtKB-SubCell"/>
</dbReference>
<keyword evidence="5 16" id="KW-0812">Transmembrane</keyword>
<evidence type="ECO:0000256" key="5">
    <source>
        <dbReference type="ARBA" id="ARBA00022692"/>
    </source>
</evidence>
<dbReference type="SUPFAM" id="SSF56112">
    <property type="entry name" value="Protein kinase-like (PK-like)"/>
    <property type="match status" value="1"/>
</dbReference>
<comment type="catalytic activity">
    <reaction evidence="11">
        <text>L-threonyl-[protein] + ATP = O-phospho-L-threonyl-[protein] + ADP + H(+)</text>
        <dbReference type="Rhea" id="RHEA:46608"/>
        <dbReference type="Rhea" id="RHEA-COMP:11060"/>
        <dbReference type="Rhea" id="RHEA-COMP:11605"/>
        <dbReference type="ChEBI" id="CHEBI:15378"/>
        <dbReference type="ChEBI" id="CHEBI:30013"/>
        <dbReference type="ChEBI" id="CHEBI:30616"/>
        <dbReference type="ChEBI" id="CHEBI:61977"/>
        <dbReference type="ChEBI" id="CHEBI:456216"/>
        <dbReference type="EC" id="2.7.11.1"/>
    </reaction>
</comment>
<comment type="subcellular location">
    <subcellularLocation>
        <location evidence="1">Cell membrane</location>
        <topology evidence="1">Single-pass membrane protein</topology>
    </subcellularLocation>
</comment>
<dbReference type="PROSITE" id="PS50011">
    <property type="entry name" value="PROTEIN_KINASE_DOM"/>
    <property type="match status" value="1"/>
</dbReference>
<comment type="similarity">
    <text evidence="14">Belongs to the protein kinase superfamily.</text>
</comment>
<keyword evidence="7" id="KW-0418">Kinase</keyword>
<keyword evidence="9 16" id="KW-1133">Transmembrane helix</keyword>
<evidence type="ECO:0000256" key="7">
    <source>
        <dbReference type="ARBA" id="ARBA00022777"/>
    </source>
</evidence>
<dbReference type="InterPro" id="IPR011009">
    <property type="entry name" value="Kinase-like_dom_sf"/>
</dbReference>
<accession>A0A835ISB0</accession>
<keyword evidence="6 13" id="KW-0547">Nucleotide-binding</keyword>
<evidence type="ECO:0000256" key="1">
    <source>
        <dbReference type="ARBA" id="ARBA00004162"/>
    </source>
</evidence>
<dbReference type="EC" id="2.7.11.1" evidence="2"/>
<keyword evidence="19" id="KW-1185">Reference proteome</keyword>
<dbReference type="InterPro" id="IPR000719">
    <property type="entry name" value="Prot_kinase_dom"/>
</dbReference>
<dbReference type="OrthoDB" id="4062651at2759"/>
<dbReference type="PROSITE" id="PS00108">
    <property type="entry name" value="PROTEIN_KINASE_ST"/>
    <property type="match status" value="1"/>
</dbReference>